<dbReference type="AlphaFoldDB" id="A0AAE0NF49"/>
<keyword evidence="3" id="KW-1185">Reference proteome</keyword>
<feature type="signal peptide" evidence="1">
    <location>
        <begin position="1"/>
        <end position="21"/>
    </location>
</feature>
<dbReference type="EMBL" id="JAULSN010000002">
    <property type="protein sequence ID" value="KAK3380353.1"/>
    <property type="molecule type" value="Genomic_DNA"/>
</dbReference>
<comment type="caution">
    <text evidence="2">The sequence shown here is derived from an EMBL/GenBank/DDBJ whole genome shotgun (WGS) entry which is preliminary data.</text>
</comment>
<keyword evidence="1" id="KW-0732">Signal</keyword>
<feature type="chain" id="PRO_5042171439" description="Secreted protein" evidence="1">
    <location>
        <begin position="22"/>
        <end position="100"/>
    </location>
</feature>
<reference evidence="2" key="2">
    <citation type="submission" date="2023-06" db="EMBL/GenBank/DDBJ databases">
        <authorList>
            <consortium name="Lawrence Berkeley National Laboratory"/>
            <person name="Haridas S."/>
            <person name="Hensen N."/>
            <person name="Bonometti L."/>
            <person name="Westerberg I."/>
            <person name="Brannstrom I.O."/>
            <person name="Guillou S."/>
            <person name="Cros-Aarteil S."/>
            <person name="Calhoun S."/>
            <person name="Kuo A."/>
            <person name="Mondo S."/>
            <person name="Pangilinan J."/>
            <person name="Riley R."/>
            <person name="Labutti K."/>
            <person name="Andreopoulos B."/>
            <person name="Lipzen A."/>
            <person name="Chen C."/>
            <person name="Yanf M."/>
            <person name="Daum C."/>
            <person name="Ng V."/>
            <person name="Clum A."/>
            <person name="Steindorff A."/>
            <person name="Ohm R."/>
            <person name="Martin F."/>
            <person name="Silar P."/>
            <person name="Natvig D."/>
            <person name="Lalanne C."/>
            <person name="Gautier V."/>
            <person name="Ament-Velasquez S.L."/>
            <person name="Kruys A."/>
            <person name="Hutchinson M.I."/>
            <person name="Powell A.J."/>
            <person name="Barry K."/>
            <person name="Miller A.N."/>
            <person name="Grigoriev I.V."/>
            <person name="Debuchy R."/>
            <person name="Gladieux P."/>
            <person name="Thoren M.H."/>
            <person name="Johannesson H."/>
        </authorList>
    </citation>
    <scope>NUCLEOTIDE SEQUENCE</scope>
    <source>
        <strain evidence="2">CBS 958.72</strain>
    </source>
</reference>
<sequence length="100" mass="11173">MLPGALHLAACVYLLVVLVHPLPMRVMFHLQPRGCGGALIRDVAERHRLSRVKLRCCRLLGSFTATATLGEPVTLMVVGMDQRYLLEWAVKMPLDSAYTR</sequence>
<proteinExistence type="predicted"/>
<reference evidence="2" key="1">
    <citation type="journal article" date="2023" name="Mol. Phylogenet. Evol.">
        <title>Genome-scale phylogeny and comparative genomics of the fungal order Sordariales.</title>
        <authorList>
            <person name="Hensen N."/>
            <person name="Bonometti L."/>
            <person name="Westerberg I."/>
            <person name="Brannstrom I.O."/>
            <person name="Guillou S."/>
            <person name="Cros-Aarteil S."/>
            <person name="Calhoun S."/>
            <person name="Haridas S."/>
            <person name="Kuo A."/>
            <person name="Mondo S."/>
            <person name="Pangilinan J."/>
            <person name="Riley R."/>
            <person name="LaButti K."/>
            <person name="Andreopoulos B."/>
            <person name="Lipzen A."/>
            <person name="Chen C."/>
            <person name="Yan M."/>
            <person name="Daum C."/>
            <person name="Ng V."/>
            <person name="Clum A."/>
            <person name="Steindorff A."/>
            <person name="Ohm R.A."/>
            <person name="Martin F."/>
            <person name="Silar P."/>
            <person name="Natvig D.O."/>
            <person name="Lalanne C."/>
            <person name="Gautier V."/>
            <person name="Ament-Velasquez S.L."/>
            <person name="Kruys A."/>
            <person name="Hutchinson M.I."/>
            <person name="Powell A.J."/>
            <person name="Barry K."/>
            <person name="Miller A.N."/>
            <person name="Grigoriev I.V."/>
            <person name="Debuchy R."/>
            <person name="Gladieux P."/>
            <person name="Hiltunen Thoren M."/>
            <person name="Johannesson H."/>
        </authorList>
    </citation>
    <scope>NUCLEOTIDE SEQUENCE</scope>
    <source>
        <strain evidence="2">CBS 958.72</strain>
    </source>
</reference>
<protein>
    <recommendedName>
        <fullName evidence="4">Secreted protein</fullName>
    </recommendedName>
</protein>
<evidence type="ECO:0000313" key="3">
    <source>
        <dbReference type="Proteomes" id="UP001287356"/>
    </source>
</evidence>
<organism evidence="2 3">
    <name type="scientific">Lasiosphaeria ovina</name>
    <dbReference type="NCBI Taxonomy" id="92902"/>
    <lineage>
        <taxon>Eukaryota</taxon>
        <taxon>Fungi</taxon>
        <taxon>Dikarya</taxon>
        <taxon>Ascomycota</taxon>
        <taxon>Pezizomycotina</taxon>
        <taxon>Sordariomycetes</taxon>
        <taxon>Sordariomycetidae</taxon>
        <taxon>Sordariales</taxon>
        <taxon>Lasiosphaeriaceae</taxon>
        <taxon>Lasiosphaeria</taxon>
    </lineage>
</organism>
<evidence type="ECO:0008006" key="4">
    <source>
        <dbReference type="Google" id="ProtNLM"/>
    </source>
</evidence>
<accession>A0AAE0NF49</accession>
<evidence type="ECO:0000313" key="2">
    <source>
        <dbReference type="EMBL" id="KAK3380353.1"/>
    </source>
</evidence>
<evidence type="ECO:0000256" key="1">
    <source>
        <dbReference type="SAM" id="SignalP"/>
    </source>
</evidence>
<name>A0AAE0NF49_9PEZI</name>
<gene>
    <name evidence="2" type="ORF">B0T24DRAFT_615056</name>
</gene>
<dbReference type="Proteomes" id="UP001287356">
    <property type="component" value="Unassembled WGS sequence"/>
</dbReference>